<dbReference type="SUPFAM" id="SSF50346">
    <property type="entry name" value="PRC-barrel domain"/>
    <property type="match status" value="1"/>
</dbReference>
<evidence type="ECO:0000256" key="5">
    <source>
        <dbReference type="HAMAP-Rule" id="MF_00014"/>
    </source>
</evidence>
<keyword evidence="1 5" id="KW-0963">Cytoplasm</keyword>
<dbReference type="SUPFAM" id="SSF50447">
    <property type="entry name" value="Translation proteins"/>
    <property type="match status" value="1"/>
</dbReference>
<dbReference type="HAMAP" id="MF_00014">
    <property type="entry name" value="Ribosome_mat_RimM"/>
    <property type="match status" value="1"/>
</dbReference>
<dbReference type="GO" id="GO:0006364">
    <property type="term" value="P:rRNA processing"/>
    <property type="evidence" value="ECO:0007669"/>
    <property type="project" value="UniProtKB-UniRule"/>
</dbReference>
<comment type="similarity">
    <text evidence="5">Belongs to the RimM family.</text>
</comment>
<dbReference type="PANTHER" id="PTHR33692:SF1">
    <property type="entry name" value="RIBOSOME MATURATION FACTOR RIMM"/>
    <property type="match status" value="1"/>
</dbReference>
<organism evidence="8 9">
    <name type="scientific">Segatella oris</name>
    <dbReference type="NCBI Taxonomy" id="28135"/>
    <lineage>
        <taxon>Bacteria</taxon>
        <taxon>Pseudomonadati</taxon>
        <taxon>Bacteroidota</taxon>
        <taxon>Bacteroidia</taxon>
        <taxon>Bacteroidales</taxon>
        <taxon>Prevotellaceae</taxon>
        <taxon>Segatella</taxon>
    </lineage>
</organism>
<dbReference type="Pfam" id="PF24986">
    <property type="entry name" value="PRC_RimM"/>
    <property type="match status" value="1"/>
</dbReference>
<keyword evidence="3 5" id="KW-0698">rRNA processing</keyword>
<evidence type="ECO:0000256" key="3">
    <source>
        <dbReference type="ARBA" id="ARBA00022552"/>
    </source>
</evidence>
<dbReference type="InterPro" id="IPR009000">
    <property type="entry name" value="Transl_B-barrel_sf"/>
</dbReference>
<gene>
    <name evidence="5 8" type="primary">rimM</name>
    <name evidence="8" type="ORF">NCTC13071_00800</name>
</gene>
<protein>
    <recommendedName>
        <fullName evidence="5">Ribosome maturation factor RimM</fullName>
    </recommendedName>
</protein>
<dbReference type="NCBIfam" id="TIGR02273">
    <property type="entry name" value="16S_RimM"/>
    <property type="match status" value="1"/>
</dbReference>
<dbReference type="GeneID" id="85011683"/>
<dbReference type="GO" id="GO:0043022">
    <property type="term" value="F:ribosome binding"/>
    <property type="evidence" value="ECO:0007669"/>
    <property type="project" value="InterPro"/>
</dbReference>
<dbReference type="InterPro" id="IPR002676">
    <property type="entry name" value="RimM_N"/>
</dbReference>
<dbReference type="AlphaFoldDB" id="A0A3S4T1C1"/>
<evidence type="ECO:0000259" key="7">
    <source>
        <dbReference type="Pfam" id="PF24986"/>
    </source>
</evidence>
<name>A0A3S4T1C1_9BACT</name>
<sequence>MIKQEDVYKIGKLGKPHGVKGELSFLFSDDVFDRVDADYLVLDIDGILVPFFMEEYRFKSNEKALVKFVDIGSEERARQLTGCEVFFPRNLSDSDDEHVSWAEIIGFAVIDKQNGQVVGHIKAIDDTTINTLFEIETTAGNDILLPAHEELIHEADMQRREIRMSIPDGLLDL</sequence>
<comment type="subcellular location">
    <subcellularLocation>
        <location evidence="5">Cytoplasm</location>
    </subcellularLocation>
</comment>
<evidence type="ECO:0000313" key="9">
    <source>
        <dbReference type="Proteomes" id="UP000274578"/>
    </source>
</evidence>
<dbReference type="Pfam" id="PF01782">
    <property type="entry name" value="RimM"/>
    <property type="match status" value="1"/>
</dbReference>
<dbReference type="GO" id="GO:0005737">
    <property type="term" value="C:cytoplasm"/>
    <property type="evidence" value="ECO:0007669"/>
    <property type="project" value="UniProtKB-SubCell"/>
</dbReference>
<proteinExistence type="inferred from homology"/>
<dbReference type="InterPro" id="IPR011033">
    <property type="entry name" value="PRC_barrel-like_sf"/>
</dbReference>
<dbReference type="InterPro" id="IPR056792">
    <property type="entry name" value="PRC_RimM"/>
</dbReference>
<dbReference type="RefSeq" id="WP_004378321.1">
    <property type="nucleotide sequence ID" value="NZ_CAUVEI010000012.1"/>
</dbReference>
<accession>A0A3S4T1C1</accession>
<comment type="domain">
    <text evidence="5">The PRC barrel domain binds ribosomal protein uS19.</text>
</comment>
<reference evidence="8 9" key="1">
    <citation type="submission" date="2018-12" db="EMBL/GenBank/DDBJ databases">
        <authorList>
            <consortium name="Pathogen Informatics"/>
        </authorList>
    </citation>
    <scope>NUCLEOTIDE SEQUENCE [LARGE SCALE GENOMIC DNA]</scope>
    <source>
        <strain evidence="8 9">NCTC13071</strain>
    </source>
</reference>
<evidence type="ECO:0000259" key="6">
    <source>
        <dbReference type="Pfam" id="PF01782"/>
    </source>
</evidence>
<dbReference type="EMBL" id="LR134384">
    <property type="protein sequence ID" value="VEH14816.1"/>
    <property type="molecule type" value="Genomic_DNA"/>
</dbReference>
<feature type="domain" description="Ribosome maturation factor RimM PRC barrel" evidence="7">
    <location>
        <begin position="101"/>
        <end position="170"/>
    </location>
</feature>
<comment type="function">
    <text evidence="5">An accessory protein needed during the final step in the assembly of 30S ribosomal subunit, possibly for assembly of the head region. Essential for efficient processing of 16S rRNA. May be needed both before and after RbfA during the maturation of 16S rRNA. It has affinity for free ribosomal 30S subunits but not for 70S ribosomes.</text>
</comment>
<keyword evidence="4 5" id="KW-0143">Chaperone</keyword>
<dbReference type="Gene3D" id="2.40.30.60">
    <property type="entry name" value="RimM"/>
    <property type="match status" value="1"/>
</dbReference>
<dbReference type="Gene3D" id="2.30.30.240">
    <property type="entry name" value="PRC-barrel domain"/>
    <property type="match status" value="1"/>
</dbReference>
<dbReference type="PANTHER" id="PTHR33692">
    <property type="entry name" value="RIBOSOME MATURATION FACTOR RIMM"/>
    <property type="match status" value="1"/>
</dbReference>
<dbReference type="GO" id="GO:0005840">
    <property type="term" value="C:ribosome"/>
    <property type="evidence" value="ECO:0007669"/>
    <property type="project" value="InterPro"/>
</dbReference>
<evidence type="ECO:0000256" key="1">
    <source>
        <dbReference type="ARBA" id="ARBA00022490"/>
    </source>
</evidence>
<keyword evidence="2 5" id="KW-0690">Ribosome biogenesis</keyword>
<dbReference type="KEGG" id="poc:NCTC13071_00800"/>
<dbReference type="GO" id="GO:0042274">
    <property type="term" value="P:ribosomal small subunit biogenesis"/>
    <property type="evidence" value="ECO:0007669"/>
    <property type="project" value="UniProtKB-UniRule"/>
</dbReference>
<dbReference type="InterPro" id="IPR011961">
    <property type="entry name" value="RimM"/>
</dbReference>
<evidence type="ECO:0000256" key="2">
    <source>
        <dbReference type="ARBA" id="ARBA00022517"/>
    </source>
</evidence>
<evidence type="ECO:0000313" key="8">
    <source>
        <dbReference type="EMBL" id="VEH14816.1"/>
    </source>
</evidence>
<comment type="subunit">
    <text evidence="5">Binds ribosomal protein uS19.</text>
</comment>
<feature type="domain" description="RimM N-terminal" evidence="6">
    <location>
        <begin position="10"/>
        <end position="90"/>
    </location>
</feature>
<evidence type="ECO:0000256" key="4">
    <source>
        <dbReference type="ARBA" id="ARBA00023186"/>
    </source>
</evidence>
<dbReference type="InterPro" id="IPR036976">
    <property type="entry name" value="RimM_N_sf"/>
</dbReference>
<dbReference type="Proteomes" id="UP000274578">
    <property type="component" value="Chromosome 1"/>
</dbReference>